<dbReference type="Pfam" id="PF16884">
    <property type="entry name" value="ADH_N_2"/>
    <property type="match status" value="1"/>
</dbReference>
<dbReference type="SMART" id="SM00829">
    <property type="entry name" value="PKS_ER"/>
    <property type="match status" value="1"/>
</dbReference>
<keyword evidence="4" id="KW-1185">Reference proteome</keyword>
<keyword evidence="1" id="KW-0560">Oxidoreductase</keyword>
<proteinExistence type="predicted"/>
<dbReference type="Pfam" id="PF00107">
    <property type="entry name" value="ADH_zinc_N"/>
    <property type="match status" value="1"/>
</dbReference>
<evidence type="ECO:0000313" key="3">
    <source>
        <dbReference type="EMBL" id="MBP2479154.1"/>
    </source>
</evidence>
<dbReference type="CDD" id="cd05288">
    <property type="entry name" value="PGDH"/>
    <property type="match status" value="1"/>
</dbReference>
<dbReference type="PANTHER" id="PTHR43205:SF7">
    <property type="entry name" value="PROSTAGLANDIN REDUCTASE 1"/>
    <property type="match status" value="1"/>
</dbReference>
<name>A0ABS5ASI0_9PSEU</name>
<protein>
    <submittedName>
        <fullName evidence="3">NADPH-dependent curcumin reductase CurA</fullName>
    </submittedName>
</protein>
<feature type="domain" description="Enoyl reductase (ER)" evidence="2">
    <location>
        <begin position="18"/>
        <end position="330"/>
    </location>
</feature>
<sequence length="332" mass="35008">MTNSHREVRLRHRPEGEYRPDCLELVEAPLPVPGPGQALVRNLAMRVGAETRTRLAEHSGLPMPPYQVGLPLDGPALGEVVTSDLPGLAPGDLVQHRLGWREYAVVDGRAHRLSEALGEFPLACLSSGFAGWLAVTRIAPVRPGDVVFVSGAAGGVGVIAGQFARLCGAARVLGSVGSAAKAERLVAELGFDEVLVRGTGPFEERLRTAAPEGLDVVVDTVGGEQLEAALRLARPLSRYVLIGALASQTRGGTTAPFTTDALALFSREVSLRGVTTAHHRHELPDWELAFGTALREGTISFPHTTLPGLDQAPRALAGLLAGQYTGTVLVTT</sequence>
<evidence type="ECO:0000313" key="4">
    <source>
        <dbReference type="Proteomes" id="UP001519363"/>
    </source>
</evidence>
<dbReference type="Gene3D" id="3.90.180.10">
    <property type="entry name" value="Medium-chain alcohol dehydrogenases, catalytic domain"/>
    <property type="match status" value="1"/>
</dbReference>
<dbReference type="PANTHER" id="PTHR43205">
    <property type="entry name" value="PROSTAGLANDIN REDUCTASE"/>
    <property type="match status" value="1"/>
</dbReference>
<evidence type="ECO:0000259" key="2">
    <source>
        <dbReference type="SMART" id="SM00829"/>
    </source>
</evidence>
<dbReference type="Proteomes" id="UP001519363">
    <property type="component" value="Unassembled WGS sequence"/>
</dbReference>
<dbReference type="Gene3D" id="3.40.50.720">
    <property type="entry name" value="NAD(P)-binding Rossmann-like Domain"/>
    <property type="match status" value="1"/>
</dbReference>
<organism evidence="3 4">
    <name type="scientific">Crossiella equi</name>
    <dbReference type="NCBI Taxonomy" id="130796"/>
    <lineage>
        <taxon>Bacteria</taxon>
        <taxon>Bacillati</taxon>
        <taxon>Actinomycetota</taxon>
        <taxon>Actinomycetes</taxon>
        <taxon>Pseudonocardiales</taxon>
        <taxon>Pseudonocardiaceae</taxon>
        <taxon>Crossiella</taxon>
    </lineage>
</organism>
<accession>A0ABS5ASI0</accession>
<dbReference type="SUPFAM" id="SSF51735">
    <property type="entry name" value="NAD(P)-binding Rossmann-fold domains"/>
    <property type="match status" value="1"/>
</dbReference>
<dbReference type="InterPro" id="IPR013149">
    <property type="entry name" value="ADH-like_C"/>
</dbReference>
<dbReference type="InterPro" id="IPR041694">
    <property type="entry name" value="ADH_N_2"/>
</dbReference>
<reference evidence="3 4" key="1">
    <citation type="submission" date="2021-03" db="EMBL/GenBank/DDBJ databases">
        <title>Sequencing the genomes of 1000 actinobacteria strains.</title>
        <authorList>
            <person name="Klenk H.-P."/>
        </authorList>
    </citation>
    <scope>NUCLEOTIDE SEQUENCE [LARGE SCALE GENOMIC DNA]</scope>
    <source>
        <strain evidence="3 4">DSM 44580</strain>
    </source>
</reference>
<dbReference type="RefSeq" id="WP_086789095.1">
    <property type="nucleotide sequence ID" value="NZ_JAGIOO010000001.1"/>
</dbReference>
<evidence type="ECO:0000256" key="1">
    <source>
        <dbReference type="ARBA" id="ARBA00023002"/>
    </source>
</evidence>
<comment type="caution">
    <text evidence="3">The sequence shown here is derived from an EMBL/GenBank/DDBJ whole genome shotgun (WGS) entry which is preliminary data.</text>
</comment>
<dbReference type="SUPFAM" id="SSF50129">
    <property type="entry name" value="GroES-like"/>
    <property type="match status" value="1"/>
</dbReference>
<dbReference type="EMBL" id="JAGIOO010000001">
    <property type="protein sequence ID" value="MBP2479154.1"/>
    <property type="molecule type" value="Genomic_DNA"/>
</dbReference>
<dbReference type="InterPro" id="IPR020843">
    <property type="entry name" value="ER"/>
</dbReference>
<gene>
    <name evidence="3" type="ORF">JOF53_008026</name>
</gene>
<dbReference type="InterPro" id="IPR045010">
    <property type="entry name" value="MDR_fam"/>
</dbReference>
<dbReference type="InterPro" id="IPR011032">
    <property type="entry name" value="GroES-like_sf"/>
</dbReference>
<dbReference type="InterPro" id="IPR036291">
    <property type="entry name" value="NAD(P)-bd_dom_sf"/>
</dbReference>